<comment type="caution">
    <text evidence="3">The sequence shown here is derived from an EMBL/GenBank/DDBJ whole genome shotgun (WGS) entry which is preliminary data.</text>
</comment>
<dbReference type="Pfam" id="PF02567">
    <property type="entry name" value="PhzC-PhzF"/>
    <property type="match status" value="1"/>
</dbReference>
<name>A0A9W8H447_9FUNG</name>
<evidence type="ECO:0000313" key="4">
    <source>
        <dbReference type="Proteomes" id="UP001140172"/>
    </source>
</evidence>
<dbReference type="Gene3D" id="3.10.310.10">
    <property type="entry name" value="Diaminopimelate Epimerase, Chain A, domain 1"/>
    <property type="match status" value="1"/>
</dbReference>
<dbReference type="SUPFAM" id="SSF54506">
    <property type="entry name" value="Diaminopimelate epimerase-like"/>
    <property type="match status" value="1"/>
</dbReference>
<dbReference type="AlphaFoldDB" id="A0A9W8H447"/>
<evidence type="ECO:0008006" key="5">
    <source>
        <dbReference type="Google" id="ProtNLM"/>
    </source>
</evidence>
<gene>
    <name evidence="3" type="ORF">GGI15_004909</name>
</gene>
<dbReference type="EMBL" id="JANBUM010000513">
    <property type="protein sequence ID" value="KAJ2776214.1"/>
    <property type="molecule type" value="Genomic_DNA"/>
</dbReference>
<protein>
    <recommendedName>
        <fullName evidence="5">Phenazine biosynthesis-like protein</fullName>
    </recommendedName>
</protein>
<evidence type="ECO:0000256" key="2">
    <source>
        <dbReference type="ARBA" id="ARBA00023235"/>
    </source>
</evidence>
<evidence type="ECO:0000256" key="1">
    <source>
        <dbReference type="ARBA" id="ARBA00008270"/>
    </source>
</evidence>
<evidence type="ECO:0000313" key="3">
    <source>
        <dbReference type="EMBL" id="KAJ2776214.1"/>
    </source>
</evidence>
<dbReference type="PANTHER" id="PTHR13774">
    <property type="entry name" value="PHENAZINE BIOSYNTHESIS PROTEIN"/>
    <property type="match status" value="1"/>
</dbReference>
<dbReference type="GO" id="GO:0005737">
    <property type="term" value="C:cytoplasm"/>
    <property type="evidence" value="ECO:0007669"/>
    <property type="project" value="TreeGrafter"/>
</dbReference>
<proteinExistence type="inferred from homology"/>
<comment type="similarity">
    <text evidence="1">Belongs to the PhzF family.</text>
</comment>
<reference evidence="3" key="1">
    <citation type="submission" date="2022-07" db="EMBL/GenBank/DDBJ databases">
        <title>Phylogenomic reconstructions and comparative analyses of Kickxellomycotina fungi.</title>
        <authorList>
            <person name="Reynolds N.K."/>
            <person name="Stajich J.E."/>
            <person name="Barry K."/>
            <person name="Grigoriev I.V."/>
            <person name="Crous P."/>
            <person name="Smith M.E."/>
        </authorList>
    </citation>
    <scope>NUCLEOTIDE SEQUENCE</scope>
    <source>
        <strain evidence="3">BCRC 34489</strain>
    </source>
</reference>
<dbReference type="PANTHER" id="PTHR13774:SF17">
    <property type="entry name" value="PHENAZINE BIOSYNTHESIS-LIKE DOMAIN-CONTAINING PROTEIN"/>
    <property type="match status" value="1"/>
</dbReference>
<sequence>MTYQGLRDAAPRYSAEALKAREAKGVMGLVVTSRGKDVDFESRFFDPWSGVDEDPVTGSAHTVLAPFWNERLQKSEFSAYQCSQRGGSLDIKLLDNGQVAVSGRGVVVIRGTVRL</sequence>
<keyword evidence="2" id="KW-0413">Isomerase</keyword>
<dbReference type="GO" id="GO:0016853">
    <property type="term" value="F:isomerase activity"/>
    <property type="evidence" value="ECO:0007669"/>
    <property type="project" value="UniProtKB-KW"/>
</dbReference>
<dbReference type="InterPro" id="IPR003719">
    <property type="entry name" value="Phenazine_PhzF-like"/>
</dbReference>
<keyword evidence="4" id="KW-1185">Reference proteome</keyword>
<dbReference type="Proteomes" id="UP001140172">
    <property type="component" value="Unassembled WGS sequence"/>
</dbReference>
<organism evidence="3 4">
    <name type="scientific">Coemansia interrupta</name>
    <dbReference type="NCBI Taxonomy" id="1126814"/>
    <lineage>
        <taxon>Eukaryota</taxon>
        <taxon>Fungi</taxon>
        <taxon>Fungi incertae sedis</taxon>
        <taxon>Zoopagomycota</taxon>
        <taxon>Kickxellomycotina</taxon>
        <taxon>Kickxellomycetes</taxon>
        <taxon>Kickxellales</taxon>
        <taxon>Kickxellaceae</taxon>
        <taxon>Coemansia</taxon>
    </lineage>
</organism>
<dbReference type="OrthoDB" id="75169at2759"/>
<accession>A0A9W8H447</accession>